<keyword evidence="2 6" id="KW-0378">Hydrolase</keyword>
<evidence type="ECO:0000256" key="5">
    <source>
        <dbReference type="PIRSR" id="PIRSR606710-2"/>
    </source>
</evidence>
<accession>M5GCE3</accession>
<dbReference type="OrthoDB" id="2139957at2759"/>
<dbReference type="Pfam" id="PF17851">
    <property type="entry name" value="GH43_C2"/>
    <property type="match status" value="1"/>
</dbReference>
<dbReference type="GO" id="GO:0005975">
    <property type="term" value="P:carbohydrate metabolic process"/>
    <property type="evidence" value="ECO:0007669"/>
    <property type="project" value="InterPro"/>
</dbReference>
<feature type="domain" description="Beta-xylosidase C-terminal Concanavalin A-like" evidence="7">
    <location>
        <begin position="335"/>
        <end position="530"/>
    </location>
</feature>
<dbReference type="InterPro" id="IPR023296">
    <property type="entry name" value="Glyco_hydro_beta-prop_sf"/>
</dbReference>
<dbReference type="Pfam" id="PF04616">
    <property type="entry name" value="Glyco_hydro_43"/>
    <property type="match status" value="1"/>
</dbReference>
<dbReference type="EMBL" id="JH795859">
    <property type="protein sequence ID" value="EJU03837.1"/>
    <property type="molecule type" value="Genomic_DNA"/>
</dbReference>
<dbReference type="PANTHER" id="PTHR42812">
    <property type="entry name" value="BETA-XYLOSIDASE"/>
    <property type="match status" value="1"/>
</dbReference>
<dbReference type="OMA" id="GTHEGHM"/>
<dbReference type="SUPFAM" id="SSF75005">
    <property type="entry name" value="Arabinanase/levansucrase/invertase"/>
    <property type="match status" value="1"/>
</dbReference>
<feature type="active site" description="Proton donor" evidence="4">
    <location>
        <position position="192"/>
    </location>
</feature>
<dbReference type="Proteomes" id="UP000030653">
    <property type="component" value="Unassembled WGS sequence"/>
</dbReference>
<dbReference type="Gene3D" id="2.60.120.200">
    <property type="match status" value="1"/>
</dbReference>
<dbReference type="AlphaFoldDB" id="M5GCE3"/>
<dbReference type="InterPro" id="IPR013320">
    <property type="entry name" value="ConA-like_dom_sf"/>
</dbReference>
<evidence type="ECO:0000256" key="3">
    <source>
        <dbReference type="ARBA" id="ARBA00023295"/>
    </source>
</evidence>
<evidence type="ECO:0000259" key="7">
    <source>
        <dbReference type="Pfam" id="PF17851"/>
    </source>
</evidence>
<organism evidence="8 9">
    <name type="scientific">Dacryopinax primogenitus (strain DJM 731)</name>
    <name type="common">Brown rot fungus</name>
    <dbReference type="NCBI Taxonomy" id="1858805"/>
    <lineage>
        <taxon>Eukaryota</taxon>
        <taxon>Fungi</taxon>
        <taxon>Dikarya</taxon>
        <taxon>Basidiomycota</taxon>
        <taxon>Agaricomycotina</taxon>
        <taxon>Dacrymycetes</taxon>
        <taxon>Dacrymycetales</taxon>
        <taxon>Dacrymycetaceae</taxon>
        <taxon>Dacryopinax</taxon>
    </lineage>
</organism>
<dbReference type="CDD" id="cd18833">
    <property type="entry name" value="GH43_PcXyl-like"/>
    <property type="match status" value="1"/>
</dbReference>
<gene>
    <name evidence="8" type="ORF">DACRYDRAFT_105994</name>
</gene>
<dbReference type="InterPro" id="IPR051795">
    <property type="entry name" value="Glycosyl_Hydrlase_43"/>
</dbReference>
<keyword evidence="9" id="KW-1185">Reference proteome</keyword>
<evidence type="ECO:0000256" key="2">
    <source>
        <dbReference type="ARBA" id="ARBA00022801"/>
    </source>
</evidence>
<dbReference type="SUPFAM" id="SSF49899">
    <property type="entry name" value="Concanavalin A-like lectins/glucanases"/>
    <property type="match status" value="1"/>
</dbReference>
<evidence type="ECO:0000256" key="4">
    <source>
        <dbReference type="PIRSR" id="PIRSR606710-1"/>
    </source>
</evidence>
<dbReference type="InterPro" id="IPR006710">
    <property type="entry name" value="Glyco_hydro_43"/>
</dbReference>
<dbReference type="InterPro" id="IPR041542">
    <property type="entry name" value="GH43_C2"/>
</dbReference>
<proteinExistence type="inferred from homology"/>
<protein>
    <recommendedName>
        <fullName evidence="7">Beta-xylosidase C-terminal Concanavalin A-like domain-containing protein</fullName>
    </recommendedName>
</protein>
<dbReference type="GeneID" id="63683242"/>
<dbReference type="STRING" id="1858805.M5GCE3"/>
<dbReference type="GO" id="GO:0004553">
    <property type="term" value="F:hydrolase activity, hydrolyzing O-glycosyl compounds"/>
    <property type="evidence" value="ECO:0007669"/>
    <property type="project" value="InterPro"/>
</dbReference>
<dbReference type="PANTHER" id="PTHR42812:SF17">
    <property type="entry name" value="BETA-XYLOSIDASE C-TERMINAL CONCANAVALIN A-LIKE DOMAIN-CONTAINING PROTEIN-RELATED"/>
    <property type="match status" value="1"/>
</dbReference>
<feature type="site" description="Important for catalytic activity, responsible for pKa modulation of the active site Glu and correct orientation of both the proton donor and substrate" evidence="5">
    <location>
        <position position="136"/>
    </location>
</feature>
<reference evidence="8 9" key="1">
    <citation type="journal article" date="2012" name="Science">
        <title>The Paleozoic origin of enzymatic lignin decomposition reconstructed from 31 fungal genomes.</title>
        <authorList>
            <person name="Floudas D."/>
            <person name="Binder M."/>
            <person name="Riley R."/>
            <person name="Barry K."/>
            <person name="Blanchette R.A."/>
            <person name="Henrissat B."/>
            <person name="Martinez A.T."/>
            <person name="Otillar R."/>
            <person name="Spatafora J.W."/>
            <person name="Yadav J.S."/>
            <person name="Aerts A."/>
            <person name="Benoit I."/>
            <person name="Boyd A."/>
            <person name="Carlson A."/>
            <person name="Copeland A."/>
            <person name="Coutinho P.M."/>
            <person name="de Vries R.P."/>
            <person name="Ferreira P."/>
            <person name="Findley K."/>
            <person name="Foster B."/>
            <person name="Gaskell J."/>
            <person name="Glotzer D."/>
            <person name="Gorecki P."/>
            <person name="Heitman J."/>
            <person name="Hesse C."/>
            <person name="Hori C."/>
            <person name="Igarashi K."/>
            <person name="Jurgens J.A."/>
            <person name="Kallen N."/>
            <person name="Kersten P."/>
            <person name="Kohler A."/>
            <person name="Kuees U."/>
            <person name="Kumar T.K.A."/>
            <person name="Kuo A."/>
            <person name="LaButti K."/>
            <person name="Larrondo L.F."/>
            <person name="Lindquist E."/>
            <person name="Ling A."/>
            <person name="Lombard V."/>
            <person name="Lucas S."/>
            <person name="Lundell T."/>
            <person name="Martin R."/>
            <person name="McLaughlin D.J."/>
            <person name="Morgenstern I."/>
            <person name="Morin E."/>
            <person name="Murat C."/>
            <person name="Nagy L.G."/>
            <person name="Nolan M."/>
            <person name="Ohm R.A."/>
            <person name="Patyshakuliyeva A."/>
            <person name="Rokas A."/>
            <person name="Ruiz-Duenas F.J."/>
            <person name="Sabat G."/>
            <person name="Salamov A."/>
            <person name="Samejima M."/>
            <person name="Schmutz J."/>
            <person name="Slot J.C."/>
            <person name="St John F."/>
            <person name="Stenlid J."/>
            <person name="Sun H."/>
            <person name="Sun S."/>
            <person name="Syed K."/>
            <person name="Tsang A."/>
            <person name="Wiebenga A."/>
            <person name="Young D."/>
            <person name="Pisabarro A."/>
            <person name="Eastwood D.C."/>
            <person name="Martin F."/>
            <person name="Cullen D."/>
            <person name="Grigoriev I.V."/>
            <person name="Hibbett D.S."/>
        </authorList>
    </citation>
    <scope>NUCLEOTIDE SEQUENCE [LARGE SCALE GENOMIC DNA]</scope>
    <source>
        <strain evidence="8 9">DJM-731 SS1</strain>
    </source>
</reference>
<sequence length="533" mass="59111">MPTYKNPIIPGYNPDPSCCKVGDTFYLVCSSFLAFPAIPIYASHDLVSWKQIGNVVTRDSQLDLTSQSVNNNGESSGVWAPTIRHHNGLFYVVTTRVDMSKPWEDESRYQNLIWTCKDPFNEEWSDAVEFVFPGFDTSLFWDDDGKCYAQGSESGKSFSLRQITQYEIDVKTGKPLSDKRQLWTGEGGIFPEAPHIFKRGDWYYLLTAEGGTYMDHSAMLARAPTVWGPYERCPSNPVLRPPAKEELIQTVGHADFFESSPGTWWAIALATRIIGPNSPMGRETVLIPGTWTGDWPVWDLPVKSVMDTPNLPPTQPLAREGAFIAPSLNEFGKPGKFAPHWLFLRNPVYKNYDILSPSELVLTGTAETLSSHVKDTTFVARRQQDLKFTASVTLAFTPQGKEEAGITVFLDPIRHYEVFVEYQGIGCRTTVMGAVGLQSGVANFLKRDKPQVEEFDAIAPIPDGEVTFKVLGEEDKFRFFVVQGGEEIEVADGPASEVSGGFCGTLVGVYATGNGDPSTPPAKFTNFKYEPIA</sequence>
<dbReference type="HOGENOM" id="CLU_016508_2_0_1"/>
<dbReference type="RefSeq" id="XP_040630731.1">
    <property type="nucleotide sequence ID" value="XM_040768180.1"/>
</dbReference>
<name>M5GCE3_DACPD</name>
<dbReference type="Gene3D" id="2.115.10.20">
    <property type="entry name" value="Glycosyl hydrolase domain, family 43"/>
    <property type="match status" value="1"/>
</dbReference>
<feature type="active site" description="Proton acceptor" evidence="4">
    <location>
        <position position="15"/>
    </location>
</feature>
<evidence type="ECO:0000256" key="1">
    <source>
        <dbReference type="ARBA" id="ARBA00009865"/>
    </source>
</evidence>
<keyword evidence="3 6" id="KW-0326">Glycosidase</keyword>
<evidence type="ECO:0000313" key="8">
    <source>
        <dbReference type="EMBL" id="EJU03837.1"/>
    </source>
</evidence>
<evidence type="ECO:0000256" key="6">
    <source>
        <dbReference type="RuleBase" id="RU361187"/>
    </source>
</evidence>
<comment type="similarity">
    <text evidence="1 6">Belongs to the glycosyl hydrolase 43 family.</text>
</comment>
<evidence type="ECO:0000313" key="9">
    <source>
        <dbReference type="Proteomes" id="UP000030653"/>
    </source>
</evidence>